<proteinExistence type="inferred from homology"/>
<dbReference type="InterPro" id="IPR019186">
    <property type="entry name" value="Nucleolar_protein_12"/>
</dbReference>
<keyword evidence="7" id="KW-1185">Reference proteome</keyword>
<accession>A0A7H8R7U1</accession>
<comment type="similarity">
    <text evidence="2">Belongs to the RRP17 family.</text>
</comment>
<dbReference type="PANTHER" id="PTHR14577:SF0">
    <property type="entry name" value="NUCLEOLAR PROTEIN 12"/>
    <property type="match status" value="1"/>
</dbReference>
<keyword evidence="3" id="KW-0175">Coiled coil</keyword>
<dbReference type="OrthoDB" id="551633at2759"/>
<dbReference type="GO" id="GO:0005730">
    <property type="term" value="C:nucleolus"/>
    <property type="evidence" value="ECO:0007669"/>
    <property type="project" value="UniProtKB-SubCell"/>
</dbReference>
<dbReference type="GeneID" id="55997098"/>
<dbReference type="Pfam" id="PF09805">
    <property type="entry name" value="Nop25"/>
    <property type="match status" value="1"/>
</dbReference>
<evidence type="ECO:0000256" key="5">
    <source>
        <dbReference type="SAM" id="MobiDB-lite"/>
    </source>
</evidence>
<gene>
    <name evidence="6" type="ORF">TRUGW13939_09615</name>
</gene>
<dbReference type="EMBL" id="CP055902">
    <property type="protein sequence ID" value="QKX62454.1"/>
    <property type="molecule type" value="Genomic_DNA"/>
</dbReference>
<feature type="region of interest" description="Disordered" evidence="5">
    <location>
        <begin position="29"/>
        <end position="210"/>
    </location>
</feature>
<reference evidence="7" key="1">
    <citation type="submission" date="2020-06" db="EMBL/GenBank/DDBJ databases">
        <title>A chromosome-scale genome assembly of Talaromyces rugulosus W13939.</title>
        <authorList>
            <person name="Wang B."/>
            <person name="Guo L."/>
            <person name="Ye K."/>
            <person name="Wang L."/>
        </authorList>
    </citation>
    <scope>NUCLEOTIDE SEQUENCE [LARGE SCALE GENOMIC DNA]</scope>
    <source>
        <strain evidence="7">W13939</strain>
    </source>
</reference>
<feature type="compositionally biased region" description="Basic residues" evidence="5">
    <location>
        <begin position="200"/>
        <end position="210"/>
    </location>
</feature>
<feature type="compositionally biased region" description="Basic and acidic residues" evidence="5">
    <location>
        <begin position="148"/>
        <end position="165"/>
    </location>
</feature>
<dbReference type="PANTHER" id="PTHR14577">
    <property type="entry name" value="NUCLEOLAR PROTEIN 12"/>
    <property type="match status" value="1"/>
</dbReference>
<dbReference type="Proteomes" id="UP000509510">
    <property type="component" value="Chromosome V"/>
</dbReference>
<evidence type="ECO:0000256" key="4">
    <source>
        <dbReference type="ARBA" id="ARBA00023242"/>
    </source>
</evidence>
<evidence type="ECO:0000256" key="1">
    <source>
        <dbReference type="ARBA" id="ARBA00004604"/>
    </source>
</evidence>
<protein>
    <recommendedName>
        <fullName evidence="8">Ribosomal RNA-processing protein 17</fullName>
    </recommendedName>
</protein>
<sequence>MGPPVKRRKVTSATEEINFDPTARHDFLTGFHKRKQQRIKDAQEYAEKKAREEKREDRKKIRENRAAEIQEALEASKKILQQARGSDSGSGSDGESEDEWEGFEEPIPVDYEAEYIDEDKYTTVTVEEMGTTRNDFQSNKEYSPTGDDVDHKATSSSTEKSDKPAKPRQKANSEKKRKKKFRYESKAERKVTQRKERMSNRKHAKSRQDS</sequence>
<evidence type="ECO:0000313" key="7">
    <source>
        <dbReference type="Proteomes" id="UP000509510"/>
    </source>
</evidence>
<feature type="compositionally biased region" description="Acidic residues" evidence="5">
    <location>
        <begin position="94"/>
        <end position="104"/>
    </location>
</feature>
<feature type="compositionally biased region" description="Basic and acidic residues" evidence="5">
    <location>
        <begin position="38"/>
        <end position="68"/>
    </location>
</feature>
<name>A0A7H8R7U1_TALRU</name>
<evidence type="ECO:0000256" key="2">
    <source>
        <dbReference type="ARBA" id="ARBA00007175"/>
    </source>
</evidence>
<dbReference type="AlphaFoldDB" id="A0A7H8R7U1"/>
<evidence type="ECO:0000256" key="3">
    <source>
        <dbReference type="ARBA" id="ARBA00023054"/>
    </source>
</evidence>
<organism evidence="6 7">
    <name type="scientific">Talaromyces rugulosus</name>
    <name type="common">Penicillium rugulosum</name>
    <dbReference type="NCBI Taxonomy" id="121627"/>
    <lineage>
        <taxon>Eukaryota</taxon>
        <taxon>Fungi</taxon>
        <taxon>Dikarya</taxon>
        <taxon>Ascomycota</taxon>
        <taxon>Pezizomycotina</taxon>
        <taxon>Eurotiomycetes</taxon>
        <taxon>Eurotiomycetidae</taxon>
        <taxon>Eurotiales</taxon>
        <taxon>Trichocomaceae</taxon>
        <taxon>Talaromyces</taxon>
        <taxon>Talaromyces sect. Islandici</taxon>
    </lineage>
</organism>
<feature type="compositionally biased region" description="Basic and acidic residues" evidence="5">
    <location>
        <begin position="182"/>
        <end position="199"/>
    </location>
</feature>
<evidence type="ECO:0008006" key="8">
    <source>
        <dbReference type="Google" id="ProtNLM"/>
    </source>
</evidence>
<dbReference type="RefSeq" id="XP_035348628.1">
    <property type="nucleotide sequence ID" value="XM_035492735.1"/>
</dbReference>
<feature type="compositionally biased region" description="Polar residues" evidence="5">
    <location>
        <begin position="131"/>
        <end position="142"/>
    </location>
</feature>
<keyword evidence="4" id="KW-0539">Nucleus</keyword>
<comment type="subcellular location">
    <subcellularLocation>
        <location evidence="1">Nucleus</location>
        <location evidence="1">Nucleolus</location>
    </subcellularLocation>
</comment>
<evidence type="ECO:0000313" key="6">
    <source>
        <dbReference type="EMBL" id="QKX62454.1"/>
    </source>
</evidence>
<dbReference type="KEGG" id="trg:TRUGW13939_09615"/>
<dbReference type="GO" id="GO:0019843">
    <property type="term" value="F:rRNA binding"/>
    <property type="evidence" value="ECO:0007669"/>
    <property type="project" value="TreeGrafter"/>
</dbReference>